<keyword evidence="1" id="KW-0472">Membrane</keyword>
<evidence type="ECO:0000313" key="3">
    <source>
        <dbReference type="Proteomes" id="UP000447545"/>
    </source>
</evidence>
<keyword evidence="3" id="KW-1185">Reference proteome</keyword>
<accession>A0A7K1GER2</accession>
<sequence>MTILEVSESSCSICKTPMQTENIYCPECGFPENGTDSDVAKFHARNAMKKNQHMDAGKKIRSARNVLYVMAGIIILFGVVSFFNDQDIALLISNVIVGIIYLALGSWTSKKPLVAILLGLLLYLTTIIISAIFEPSTLFRGLIFKIFIIAYLGAGVYSASSIKK</sequence>
<dbReference type="AlphaFoldDB" id="A0A7K1GER2"/>
<evidence type="ECO:0008006" key="4">
    <source>
        <dbReference type="Google" id="ProtNLM"/>
    </source>
</evidence>
<feature type="transmembrane region" description="Helical" evidence="1">
    <location>
        <begin position="66"/>
        <end position="83"/>
    </location>
</feature>
<feature type="transmembrane region" description="Helical" evidence="1">
    <location>
        <begin position="89"/>
        <end position="107"/>
    </location>
</feature>
<gene>
    <name evidence="2" type="ORF">F1003_08280</name>
</gene>
<dbReference type="Proteomes" id="UP000447545">
    <property type="component" value="Unassembled WGS sequence"/>
</dbReference>
<reference evidence="2 3" key="1">
    <citation type="submission" date="2019-11" db="EMBL/GenBank/DDBJ databases">
        <title>Winogradskyella ouciana sp. nov., isolated from the hadal seawater of the Mariana Trench.</title>
        <authorList>
            <person name="Liu R."/>
        </authorList>
    </citation>
    <scope>NUCLEOTIDE SEQUENCE [LARGE SCALE GENOMIC DNA]</scope>
    <source>
        <strain evidence="2 3">ZXX205</strain>
    </source>
</reference>
<feature type="transmembrane region" description="Helical" evidence="1">
    <location>
        <begin position="114"/>
        <end position="133"/>
    </location>
</feature>
<keyword evidence="1" id="KW-1133">Transmembrane helix</keyword>
<evidence type="ECO:0000313" key="2">
    <source>
        <dbReference type="EMBL" id="MTE26924.1"/>
    </source>
</evidence>
<feature type="transmembrane region" description="Helical" evidence="1">
    <location>
        <begin position="139"/>
        <end position="159"/>
    </location>
</feature>
<organism evidence="2 3">
    <name type="scientific">Winogradskyella ouciana</name>
    <dbReference type="NCBI Taxonomy" id="2608631"/>
    <lineage>
        <taxon>Bacteria</taxon>
        <taxon>Pseudomonadati</taxon>
        <taxon>Bacteroidota</taxon>
        <taxon>Flavobacteriia</taxon>
        <taxon>Flavobacteriales</taxon>
        <taxon>Flavobacteriaceae</taxon>
        <taxon>Winogradskyella</taxon>
    </lineage>
</organism>
<comment type="caution">
    <text evidence="2">The sequence shown here is derived from an EMBL/GenBank/DDBJ whole genome shotgun (WGS) entry which is preliminary data.</text>
</comment>
<name>A0A7K1GER2_9FLAO</name>
<proteinExistence type="predicted"/>
<dbReference type="EMBL" id="WJYA01000005">
    <property type="protein sequence ID" value="MTE26924.1"/>
    <property type="molecule type" value="Genomic_DNA"/>
</dbReference>
<keyword evidence="1" id="KW-0812">Transmembrane</keyword>
<evidence type="ECO:0000256" key="1">
    <source>
        <dbReference type="SAM" id="Phobius"/>
    </source>
</evidence>
<dbReference type="RefSeq" id="WP_155088839.1">
    <property type="nucleotide sequence ID" value="NZ_WJYA01000005.1"/>
</dbReference>
<protein>
    <recommendedName>
        <fullName evidence="4">Zinc ribbon domain-containing protein</fullName>
    </recommendedName>
</protein>